<evidence type="ECO:0000313" key="2">
    <source>
        <dbReference type="EMBL" id="KAK1703231.1"/>
    </source>
</evidence>
<evidence type="ECO:0000313" key="3">
    <source>
        <dbReference type="Proteomes" id="UP001244207"/>
    </source>
</evidence>
<feature type="compositionally biased region" description="Basic and acidic residues" evidence="1">
    <location>
        <begin position="330"/>
        <end position="354"/>
    </location>
</feature>
<keyword evidence="3" id="KW-1185">Reference proteome</keyword>
<dbReference type="EMBL" id="JAHMHS010000288">
    <property type="protein sequence ID" value="KAK1703231.1"/>
    <property type="molecule type" value="Genomic_DNA"/>
</dbReference>
<organism evidence="2 3">
    <name type="scientific">Glomerella acutata</name>
    <name type="common">Colletotrichum acutatum</name>
    <dbReference type="NCBI Taxonomy" id="27357"/>
    <lineage>
        <taxon>Eukaryota</taxon>
        <taxon>Fungi</taxon>
        <taxon>Dikarya</taxon>
        <taxon>Ascomycota</taxon>
        <taxon>Pezizomycotina</taxon>
        <taxon>Sordariomycetes</taxon>
        <taxon>Hypocreomycetidae</taxon>
        <taxon>Glomerellales</taxon>
        <taxon>Glomerellaceae</taxon>
        <taxon>Colletotrichum</taxon>
        <taxon>Colletotrichum acutatum species complex</taxon>
    </lineage>
</organism>
<dbReference type="AlphaFoldDB" id="A0AAD8X7V0"/>
<proteinExistence type="predicted"/>
<comment type="caution">
    <text evidence="2">The sequence shown here is derived from an EMBL/GenBank/DDBJ whole genome shotgun (WGS) entry which is preliminary data.</text>
</comment>
<sequence length="364" mass="40568">MAPTTRSKTTKTSVSKSRTAKSSKTVNKTAVEAYALKAKNVASTLEGELEGTSDGLQKAVWSLKARADELEAELSAVKEEPGEAMPVDEDPEWEEDAPSEAEDEALFVSRTALPIIVTDDPLEDPCDLVTSDNFGHRAADDEEGDVTKYGYLRGRGFNRYHDVVGRGPPNAEKLELLPSYGVHGQKCLNDERRDPNQIRSEKQDGRLRIAIQGVAWVIPEGHEDPIRLLDPKYLEVKAKDDAHSDEKGAGRKQRRKPLPHTVVKVKWLNENNQKTFETRSTVRSVFGMKPMAAVRDYTIGDRVILAKGTVMPAADLAIFSAAIISWDRHEEWKRGDRKREERSPTPHDPLEVTKPKRGAKRAAK</sequence>
<protein>
    <submittedName>
        <fullName evidence="2">Uncharacterized protein</fullName>
    </submittedName>
</protein>
<feature type="compositionally biased region" description="Acidic residues" evidence="1">
    <location>
        <begin position="86"/>
        <end position="96"/>
    </location>
</feature>
<dbReference type="RefSeq" id="XP_060357248.1">
    <property type="nucleotide sequence ID" value="XM_060509804.1"/>
</dbReference>
<feature type="region of interest" description="Disordered" evidence="1">
    <location>
        <begin position="1"/>
        <end position="26"/>
    </location>
</feature>
<accession>A0AAD8X7V0</accession>
<evidence type="ECO:0000256" key="1">
    <source>
        <dbReference type="SAM" id="MobiDB-lite"/>
    </source>
</evidence>
<gene>
    <name evidence="2" type="ORF">BDZ83DRAFT_644994</name>
</gene>
<feature type="region of interest" description="Disordered" evidence="1">
    <location>
        <begin position="330"/>
        <end position="364"/>
    </location>
</feature>
<dbReference type="Proteomes" id="UP001244207">
    <property type="component" value="Unassembled WGS sequence"/>
</dbReference>
<dbReference type="GeneID" id="85393703"/>
<feature type="region of interest" description="Disordered" evidence="1">
    <location>
        <begin position="75"/>
        <end position="96"/>
    </location>
</feature>
<feature type="compositionally biased region" description="Basic residues" evidence="1">
    <location>
        <begin position="355"/>
        <end position="364"/>
    </location>
</feature>
<name>A0AAD8X7V0_GLOAC</name>
<reference evidence="2" key="1">
    <citation type="submission" date="2021-12" db="EMBL/GenBank/DDBJ databases">
        <title>Comparative genomics, transcriptomics and evolutionary studies reveal genomic signatures of adaptation to plant cell wall in hemibiotrophic fungi.</title>
        <authorList>
            <consortium name="DOE Joint Genome Institute"/>
            <person name="Baroncelli R."/>
            <person name="Diaz J.F."/>
            <person name="Benocci T."/>
            <person name="Peng M."/>
            <person name="Battaglia E."/>
            <person name="Haridas S."/>
            <person name="Andreopoulos W."/>
            <person name="Labutti K."/>
            <person name="Pangilinan J."/>
            <person name="Floch G.L."/>
            <person name="Makela M.R."/>
            <person name="Henrissat B."/>
            <person name="Grigoriev I.V."/>
            <person name="Crouch J.A."/>
            <person name="De Vries R.P."/>
            <person name="Sukno S.A."/>
            <person name="Thon M.R."/>
        </authorList>
    </citation>
    <scope>NUCLEOTIDE SEQUENCE</scope>
    <source>
        <strain evidence="2">CBS 112980</strain>
    </source>
</reference>